<accession>Q7VCR2</accession>
<evidence type="ECO:0000256" key="1">
    <source>
        <dbReference type="SAM" id="Phobius"/>
    </source>
</evidence>
<gene>
    <name evidence="2" type="ordered locus">Pro_0678</name>
</gene>
<dbReference type="HOGENOM" id="CLU_2846339_0_0_3"/>
<name>Q7VCR2_PROMA</name>
<evidence type="ECO:0000313" key="3">
    <source>
        <dbReference type="Proteomes" id="UP000001420"/>
    </source>
</evidence>
<dbReference type="OrthoDB" id="541925at2"/>
<keyword evidence="1" id="KW-1133">Transmembrane helix</keyword>
<dbReference type="eggNOG" id="ENOG5030V4J">
    <property type="taxonomic scope" value="Bacteria"/>
</dbReference>
<dbReference type="KEGG" id="pma:Pro_0678"/>
<dbReference type="PATRIC" id="fig|167539.5.peg.710"/>
<keyword evidence="1" id="KW-0812">Transmembrane</keyword>
<organism evidence="2 3">
    <name type="scientific">Prochlorococcus marinus (strain SARG / CCMP1375 / SS120)</name>
    <dbReference type="NCBI Taxonomy" id="167539"/>
    <lineage>
        <taxon>Bacteria</taxon>
        <taxon>Bacillati</taxon>
        <taxon>Cyanobacteriota</taxon>
        <taxon>Cyanophyceae</taxon>
        <taxon>Synechococcales</taxon>
        <taxon>Prochlorococcaceae</taxon>
        <taxon>Prochlorococcus</taxon>
    </lineage>
</organism>
<dbReference type="EnsemblBacteria" id="AAP99722">
    <property type="protein sequence ID" value="AAP99722"/>
    <property type="gene ID" value="Pro_0678"/>
</dbReference>
<dbReference type="EMBL" id="AE017126">
    <property type="protein sequence ID" value="AAP99722.1"/>
    <property type="molecule type" value="Genomic_DNA"/>
</dbReference>
<evidence type="ECO:0000313" key="2">
    <source>
        <dbReference type="EMBL" id="AAP99722.1"/>
    </source>
</evidence>
<feature type="transmembrane region" description="Helical" evidence="1">
    <location>
        <begin position="35"/>
        <end position="52"/>
    </location>
</feature>
<sequence>MRKKMSSRRALLTSVIMTVVPTALFAVSSATFSPYLILMAAILINWPVIRWLDDRQWYREWIRMETSNK</sequence>
<keyword evidence="1" id="KW-0472">Membrane</keyword>
<keyword evidence="3" id="KW-1185">Reference proteome</keyword>
<dbReference type="Proteomes" id="UP000001420">
    <property type="component" value="Chromosome"/>
</dbReference>
<proteinExistence type="predicted"/>
<reference evidence="2 3" key="1">
    <citation type="journal article" date="2003" name="Proc. Natl. Acad. Sci. U.S.A.">
        <title>Genome sequence of the cyanobacterium Prochlorococcus marinus SS120, a nearly minimal oxyphototrophic genome.</title>
        <authorList>
            <person name="Dufresne A."/>
            <person name="Salanoubat M."/>
            <person name="Partensky F."/>
            <person name="Artiguenave F."/>
            <person name="Axmann I.M."/>
            <person name="Barbe V."/>
            <person name="Duprat S."/>
            <person name="Galperin M.Y."/>
            <person name="Koonin E.V."/>
            <person name="Le Gall F."/>
            <person name="Makarova K.S."/>
            <person name="Ostrowski M."/>
            <person name="Oztas S."/>
            <person name="Robert C."/>
            <person name="Rogozin I.B."/>
            <person name="Scanlan D.J."/>
            <person name="Tandeau de Marsac N."/>
            <person name="Weissenbach J."/>
            <person name="Wincker P."/>
            <person name="Wolf Y.I."/>
            <person name="Hess W.R."/>
        </authorList>
    </citation>
    <scope>NUCLEOTIDE SEQUENCE [LARGE SCALE GENOMIC DNA]</scope>
    <source>
        <strain evidence="3">SARG / CCMP1375 / SS120</strain>
    </source>
</reference>
<protein>
    <submittedName>
        <fullName evidence="2">Uncharacterized protein</fullName>
    </submittedName>
</protein>
<dbReference type="AlphaFoldDB" id="Q7VCR2"/>